<protein>
    <submittedName>
        <fullName evidence="2">Uncharacterized protein</fullName>
    </submittedName>
</protein>
<feature type="signal peptide" evidence="1">
    <location>
        <begin position="1"/>
        <end position="16"/>
    </location>
</feature>
<comment type="caution">
    <text evidence="2">The sequence shown here is derived from an EMBL/GenBank/DDBJ whole genome shotgun (WGS) entry which is preliminary data.</text>
</comment>
<evidence type="ECO:0000256" key="1">
    <source>
        <dbReference type="SAM" id="SignalP"/>
    </source>
</evidence>
<dbReference type="EMBL" id="JAHLJV010000063">
    <property type="protein sequence ID" value="KAK1579692.1"/>
    <property type="molecule type" value="Genomic_DNA"/>
</dbReference>
<proteinExistence type="predicted"/>
<accession>A0AAD8PTE8</accession>
<evidence type="ECO:0000313" key="3">
    <source>
        <dbReference type="Proteomes" id="UP001230504"/>
    </source>
</evidence>
<keyword evidence="1" id="KW-0732">Signal</keyword>
<dbReference type="RefSeq" id="XP_060410800.1">
    <property type="nucleotide sequence ID" value="XM_060555433.1"/>
</dbReference>
<sequence>MRSSTLMPALLALARAAAIPTPTQPAAVFVSEEDLDAAIKEPLVNFVDGNGPVHGLPWYPDDPSPPSANPFKPYREYAGADDGLKSAAEVTDGALAWASLELQALTAATRGPDDPDDDAVIPSEDDVKVITDEVESDGYAFPDDEVIRSRFVAMRARDLEEIAKGPAGAAANATLPADYHLGLTKDQLCTAFRGLMWKTGELITSVYQWQPEYVPWLVDNKGPYIYVLDGLRHIEWVLWKIDRGLHYTTPFTPEEERDISRCWLEFSGHEWQRIRPFGGPSELFTAPDTKGVPSKWLFGEKEPATGPYTPRPLFAPRPSLKKLLRIIKAKAPVSRYETYAVHRIHKVLTHLESSVMVSTIQIPLTKELLLYDIEKGQGIQNALHLAKEAYNWNRAAGSEIDVLRPPMP</sequence>
<dbReference type="GeneID" id="85439673"/>
<keyword evidence="3" id="KW-1185">Reference proteome</keyword>
<feature type="chain" id="PRO_5042127278" evidence="1">
    <location>
        <begin position="17"/>
        <end position="408"/>
    </location>
</feature>
<organism evidence="2 3">
    <name type="scientific">Colletotrichum navitas</name>
    <dbReference type="NCBI Taxonomy" id="681940"/>
    <lineage>
        <taxon>Eukaryota</taxon>
        <taxon>Fungi</taxon>
        <taxon>Dikarya</taxon>
        <taxon>Ascomycota</taxon>
        <taxon>Pezizomycotina</taxon>
        <taxon>Sordariomycetes</taxon>
        <taxon>Hypocreomycetidae</taxon>
        <taxon>Glomerellales</taxon>
        <taxon>Glomerellaceae</taxon>
        <taxon>Colletotrichum</taxon>
        <taxon>Colletotrichum graminicola species complex</taxon>
    </lineage>
</organism>
<evidence type="ECO:0000313" key="2">
    <source>
        <dbReference type="EMBL" id="KAK1579692.1"/>
    </source>
</evidence>
<reference evidence="2" key="1">
    <citation type="submission" date="2021-06" db="EMBL/GenBank/DDBJ databases">
        <title>Comparative genomics, transcriptomics and evolutionary studies reveal genomic signatures of adaptation to plant cell wall in hemibiotrophic fungi.</title>
        <authorList>
            <consortium name="DOE Joint Genome Institute"/>
            <person name="Baroncelli R."/>
            <person name="Diaz J.F."/>
            <person name="Benocci T."/>
            <person name="Peng M."/>
            <person name="Battaglia E."/>
            <person name="Haridas S."/>
            <person name="Andreopoulos W."/>
            <person name="Labutti K."/>
            <person name="Pangilinan J."/>
            <person name="Floch G.L."/>
            <person name="Makela M.R."/>
            <person name="Henrissat B."/>
            <person name="Grigoriev I.V."/>
            <person name="Crouch J.A."/>
            <person name="De Vries R.P."/>
            <person name="Sukno S.A."/>
            <person name="Thon M.R."/>
        </authorList>
    </citation>
    <scope>NUCLEOTIDE SEQUENCE</scope>
    <source>
        <strain evidence="2">CBS 125086</strain>
    </source>
</reference>
<dbReference type="AlphaFoldDB" id="A0AAD8PTE8"/>
<name>A0AAD8PTE8_9PEZI</name>
<gene>
    <name evidence="2" type="ORF">LY79DRAFT_522297</name>
</gene>
<dbReference type="Proteomes" id="UP001230504">
    <property type="component" value="Unassembled WGS sequence"/>
</dbReference>